<comment type="caution">
    <text evidence="6">The sequence shown here is derived from an EMBL/GenBank/DDBJ whole genome shotgun (WGS) entry which is preliminary data.</text>
</comment>
<keyword evidence="6" id="KW-0378">Hydrolase</keyword>
<evidence type="ECO:0000256" key="2">
    <source>
        <dbReference type="ARBA" id="ARBA00022448"/>
    </source>
</evidence>
<gene>
    <name evidence="6" type="ORF">M975_2615</name>
</gene>
<dbReference type="EC" id="3.6.1.15" evidence="6"/>
<reference evidence="6 7" key="1">
    <citation type="submission" date="2016-04" db="EMBL/GenBank/DDBJ databases">
        <title>ATOL: Assembling a taxonomically balanced genome-scale reconstruction of the evolutionary history of the Enterobacteriaceae.</title>
        <authorList>
            <person name="Plunkett G.III."/>
            <person name="Neeno-Eckwall E.C."/>
            <person name="Glasner J.D."/>
            <person name="Perna N.T."/>
        </authorList>
    </citation>
    <scope>NUCLEOTIDE SEQUENCE [LARGE SCALE GENOMIC DNA]</scope>
    <source>
        <strain evidence="6 7">ATCC 51605</strain>
    </source>
</reference>
<proteinExistence type="inferred from homology"/>
<keyword evidence="3" id="KW-0547">Nucleotide-binding</keyword>
<dbReference type="Proteomes" id="UP000078410">
    <property type="component" value="Unassembled WGS sequence"/>
</dbReference>
<dbReference type="EC" id="3.6.1.3" evidence="6"/>
<dbReference type="PANTHER" id="PTHR46743:SF2">
    <property type="entry name" value="TEICHOIC ACIDS EXPORT ATP-BINDING PROTEIN TAGH"/>
    <property type="match status" value="1"/>
</dbReference>
<dbReference type="Gene3D" id="3.40.50.300">
    <property type="entry name" value="P-loop containing nucleotide triphosphate hydrolases"/>
    <property type="match status" value="1"/>
</dbReference>
<evidence type="ECO:0000313" key="7">
    <source>
        <dbReference type="Proteomes" id="UP000078410"/>
    </source>
</evidence>
<dbReference type="InterPro" id="IPR003439">
    <property type="entry name" value="ABC_transporter-like_ATP-bd"/>
</dbReference>
<evidence type="ECO:0000256" key="4">
    <source>
        <dbReference type="ARBA" id="ARBA00022840"/>
    </source>
</evidence>
<evidence type="ECO:0000256" key="3">
    <source>
        <dbReference type="ARBA" id="ARBA00022741"/>
    </source>
</evidence>
<dbReference type="InterPro" id="IPR015860">
    <property type="entry name" value="ABC_transpr_TagH-like"/>
</dbReference>
<dbReference type="PROSITE" id="PS00211">
    <property type="entry name" value="ABC_TRANSPORTER_1"/>
    <property type="match status" value="1"/>
</dbReference>
<comment type="similarity">
    <text evidence="1">Belongs to the ABC transporter superfamily.</text>
</comment>
<sequence length="258" mass="28414">MLPAVEFERVTKRYPLYSHLGSGLKSLLLHPKRIQAFLQNAHHLALEEISFRINPGESVALIGRNGAGKSTLLSLLAGVLKPTSGKVITRGRVAAMLELGAGFHPELTGRENIRLNATLLGLRQKDITRVIPAIIEFAEIGRFIDEPVRIYSSGMLARLGFSIMTQVSPDILLIDEVLAVGDIAFREKCLAVLQDYQKQGVTLLMVSHATKDIETFCDRVLWFENCQLQASGTPAEILPRYQAAMTAIPGSPAHRKHN</sequence>
<name>A0A1B7INP7_9ENTR</name>
<dbReference type="InterPro" id="IPR017871">
    <property type="entry name" value="ABC_transporter-like_CS"/>
</dbReference>
<dbReference type="GO" id="GO:0016887">
    <property type="term" value="F:ATP hydrolysis activity"/>
    <property type="evidence" value="ECO:0007669"/>
    <property type="project" value="InterPro"/>
</dbReference>
<accession>A0A1B7INP7</accession>
<organism evidence="6 7">
    <name type="scientific">Buttiauxella brennerae ATCC 51605</name>
    <dbReference type="NCBI Taxonomy" id="1354251"/>
    <lineage>
        <taxon>Bacteria</taxon>
        <taxon>Pseudomonadati</taxon>
        <taxon>Pseudomonadota</taxon>
        <taxon>Gammaproteobacteria</taxon>
        <taxon>Enterobacterales</taxon>
        <taxon>Enterobacteriaceae</taxon>
        <taxon>Buttiauxella</taxon>
    </lineage>
</organism>
<keyword evidence="4 6" id="KW-0067">ATP-binding</keyword>
<dbReference type="SMART" id="SM00382">
    <property type="entry name" value="AAA"/>
    <property type="match status" value="1"/>
</dbReference>
<dbReference type="Pfam" id="PF00005">
    <property type="entry name" value="ABC_tran"/>
    <property type="match status" value="1"/>
</dbReference>
<dbReference type="SUPFAM" id="SSF52540">
    <property type="entry name" value="P-loop containing nucleoside triphosphate hydrolases"/>
    <property type="match status" value="1"/>
</dbReference>
<dbReference type="OrthoDB" id="9778870at2"/>
<dbReference type="InterPro" id="IPR003593">
    <property type="entry name" value="AAA+_ATPase"/>
</dbReference>
<dbReference type="GO" id="GO:0005524">
    <property type="term" value="F:ATP binding"/>
    <property type="evidence" value="ECO:0007669"/>
    <property type="project" value="UniProtKB-KW"/>
</dbReference>
<dbReference type="GO" id="GO:0140359">
    <property type="term" value="F:ABC-type transporter activity"/>
    <property type="evidence" value="ECO:0007669"/>
    <property type="project" value="InterPro"/>
</dbReference>
<dbReference type="EMBL" id="LXER01000020">
    <property type="protein sequence ID" value="OAT31284.1"/>
    <property type="molecule type" value="Genomic_DNA"/>
</dbReference>
<evidence type="ECO:0000256" key="1">
    <source>
        <dbReference type="ARBA" id="ARBA00005417"/>
    </source>
</evidence>
<dbReference type="PROSITE" id="PS50893">
    <property type="entry name" value="ABC_TRANSPORTER_2"/>
    <property type="match status" value="1"/>
</dbReference>
<dbReference type="RefSeq" id="WP_064560049.1">
    <property type="nucleotide sequence ID" value="NZ_LXER01000020.1"/>
</dbReference>
<dbReference type="EC" id="3.6.3.40" evidence="6"/>
<dbReference type="GO" id="GO:0016020">
    <property type="term" value="C:membrane"/>
    <property type="evidence" value="ECO:0007669"/>
    <property type="project" value="InterPro"/>
</dbReference>
<keyword evidence="2" id="KW-0813">Transport</keyword>
<dbReference type="CDD" id="cd03220">
    <property type="entry name" value="ABC_KpsT_Wzt"/>
    <property type="match status" value="1"/>
</dbReference>
<evidence type="ECO:0000313" key="6">
    <source>
        <dbReference type="EMBL" id="OAT31284.1"/>
    </source>
</evidence>
<keyword evidence="7" id="KW-1185">Reference proteome</keyword>
<dbReference type="PATRIC" id="fig|1354251.4.peg.2696"/>
<dbReference type="InterPro" id="IPR027417">
    <property type="entry name" value="P-loop_NTPase"/>
</dbReference>
<feature type="domain" description="ABC transporter" evidence="5">
    <location>
        <begin position="29"/>
        <end position="250"/>
    </location>
</feature>
<evidence type="ECO:0000259" key="5">
    <source>
        <dbReference type="PROSITE" id="PS50893"/>
    </source>
</evidence>
<dbReference type="PANTHER" id="PTHR46743">
    <property type="entry name" value="TEICHOIC ACIDS EXPORT ATP-BINDING PROTEIN TAGH"/>
    <property type="match status" value="1"/>
</dbReference>
<protein>
    <submittedName>
        <fullName evidence="6">Teichoic acid export ATP-binding protein</fullName>
        <ecNumber evidence="6">3.6.1.15</ecNumber>
        <ecNumber evidence="6">3.6.1.3</ecNumber>
        <ecNumber evidence="6">3.6.3.40</ecNumber>
    </submittedName>
</protein>
<dbReference type="AlphaFoldDB" id="A0A1B7INP7"/>
<dbReference type="InterPro" id="IPR050683">
    <property type="entry name" value="Bact_Polysacc_Export_ATP-bd"/>
</dbReference>